<evidence type="ECO:0000313" key="4">
    <source>
        <dbReference type="Proteomes" id="UP000261620"/>
    </source>
</evidence>
<dbReference type="InterPro" id="IPR040091">
    <property type="entry name" value="LRRC56"/>
</dbReference>
<keyword evidence="4" id="KW-1185">Reference proteome</keyword>
<evidence type="ECO:0000256" key="2">
    <source>
        <dbReference type="ARBA" id="ARBA00022737"/>
    </source>
</evidence>
<keyword evidence="1" id="KW-0433">Leucine-rich repeat</keyword>
<dbReference type="AlphaFoldDB" id="A0A3Q3XJ17"/>
<proteinExistence type="predicted"/>
<reference evidence="3" key="2">
    <citation type="submission" date="2025-09" db="UniProtKB">
        <authorList>
            <consortium name="Ensembl"/>
        </authorList>
    </citation>
    <scope>IDENTIFICATION</scope>
</reference>
<organism evidence="3 4">
    <name type="scientific">Mola mola</name>
    <name type="common">Ocean sunfish</name>
    <name type="synonym">Tetraodon mola</name>
    <dbReference type="NCBI Taxonomy" id="94237"/>
    <lineage>
        <taxon>Eukaryota</taxon>
        <taxon>Metazoa</taxon>
        <taxon>Chordata</taxon>
        <taxon>Craniata</taxon>
        <taxon>Vertebrata</taxon>
        <taxon>Euteleostomi</taxon>
        <taxon>Actinopterygii</taxon>
        <taxon>Neopterygii</taxon>
        <taxon>Teleostei</taxon>
        <taxon>Neoteleostei</taxon>
        <taxon>Acanthomorphata</taxon>
        <taxon>Eupercaria</taxon>
        <taxon>Tetraodontiformes</taxon>
        <taxon>Molidae</taxon>
        <taxon>Mola</taxon>
    </lineage>
</organism>
<dbReference type="SUPFAM" id="SSF52058">
    <property type="entry name" value="L domain-like"/>
    <property type="match status" value="1"/>
</dbReference>
<accession>A0A3Q3XJ17</accession>
<dbReference type="STRING" id="94237.ENSMMOP00000023401"/>
<protein>
    <recommendedName>
        <fullName evidence="5">Leucine rich repeat containing 56</fullName>
    </recommendedName>
</protein>
<dbReference type="OMA" id="ALTIHIC"/>
<dbReference type="PANTHER" id="PTHR22708:SF0">
    <property type="entry name" value="LEUCINE-RICH REPEAT-CONTAINING PROTEIN 56"/>
    <property type="match status" value="1"/>
</dbReference>
<dbReference type="InterPro" id="IPR025875">
    <property type="entry name" value="Leu-rich_rpt_4"/>
</dbReference>
<dbReference type="Ensembl" id="ENSMMOT00000023787.1">
    <property type="protein sequence ID" value="ENSMMOP00000023401.1"/>
    <property type="gene ID" value="ENSMMOG00000017809.1"/>
</dbReference>
<dbReference type="Proteomes" id="UP000261620">
    <property type="component" value="Unplaced"/>
</dbReference>
<dbReference type="Gene3D" id="3.80.10.10">
    <property type="entry name" value="Ribonuclease Inhibitor"/>
    <property type="match status" value="1"/>
</dbReference>
<reference evidence="3" key="1">
    <citation type="submission" date="2025-08" db="UniProtKB">
        <authorList>
            <consortium name="Ensembl"/>
        </authorList>
    </citation>
    <scope>IDENTIFICATION</scope>
</reference>
<keyword evidence="2" id="KW-0677">Repeat</keyword>
<evidence type="ECO:0000256" key="1">
    <source>
        <dbReference type="ARBA" id="ARBA00022614"/>
    </source>
</evidence>
<evidence type="ECO:0000313" key="3">
    <source>
        <dbReference type="Ensembl" id="ENSMMOP00000023401.1"/>
    </source>
</evidence>
<sequence length="357" mass="40327">MFVKLCCVKTKYILTFQCRPAGVTVYFQSSQKLLCGTGELSHVTSLEICVDTHENTLGNFGKIYGASNTATHSIIAQLDLGTTLSRLQVLWMPHCSLQELEGISTFSSLKELYVSYNSVSDLSQIGMLENLQLLDLEGNDVDDLVQVQYLGLCGKLHTLTLEGNPMCVRPNPIAVQTADYSYRAAVRELVPQLRYLDDLRVEEDGVVNLCLLLLNALTIHICHGKSIENPYFPYFYSQPYILFNFSATSYLISITLHRKLQPTVIFTPQCHLEDLFVSQIFTLTWSLHFLLFFEGAGKILFCGNPVQALRARREKLRVGDLEEEIESFALFSRNKHIVLGNKHDKRNFVNQSSPSNL</sequence>
<name>A0A3Q3XJ17_MOLML</name>
<evidence type="ECO:0008006" key="5">
    <source>
        <dbReference type="Google" id="ProtNLM"/>
    </source>
</evidence>
<dbReference type="Pfam" id="PF12799">
    <property type="entry name" value="LRR_4"/>
    <property type="match status" value="1"/>
</dbReference>
<dbReference type="PANTHER" id="PTHR22708">
    <property type="entry name" value="LEUCINE-RICH REPEAT-CONTAINING PROTEIN 56"/>
    <property type="match status" value="1"/>
</dbReference>
<dbReference type="InterPro" id="IPR032675">
    <property type="entry name" value="LRR_dom_sf"/>
</dbReference>